<proteinExistence type="inferred from homology"/>
<name>A0A544Y980_9ACTN</name>
<protein>
    <recommendedName>
        <fullName evidence="7 9">ATP-dependent Clp protease proteolytic subunit</fullName>
        <ecNumber evidence="7">3.4.21.92</ecNumber>
    </recommendedName>
    <alternativeName>
        <fullName evidence="7">Endopeptidase Clp</fullName>
    </alternativeName>
</protein>
<dbReference type="GO" id="GO:0006515">
    <property type="term" value="P:protein quality control for misfolded or incompletely synthesized proteins"/>
    <property type="evidence" value="ECO:0007669"/>
    <property type="project" value="TreeGrafter"/>
</dbReference>
<evidence type="ECO:0000256" key="9">
    <source>
        <dbReference type="RuleBase" id="RU003567"/>
    </source>
</evidence>
<dbReference type="GO" id="GO:0051117">
    <property type="term" value="F:ATPase binding"/>
    <property type="evidence" value="ECO:0007669"/>
    <property type="project" value="TreeGrafter"/>
</dbReference>
<feature type="region of interest" description="Disordered" evidence="10">
    <location>
        <begin position="19"/>
        <end position="49"/>
    </location>
</feature>
<evidence type="ECO:0000313" key="12">
    <source>
        <dbReference type="Proteomes" id="UP000316541"/>
    </source>
</evidence>
<dbReference type="GO" id="GO:0004252">
    <property type="term" value="F:serine-type endopeptidase activity"/>
    <property type="evidence" value="ECO:0007669"/>
    <property type="project" value="UniProtKB-UniRule"/>
</dbReference>
<evidence type="ECO:0000256" key="6">
    <source>
        <dbReference type="ARBA" id="ARBA00034021"/>
    </source>
</evidence>
<dbReference type="FunFam" id="3.90.226.10:FF:000002">
    <property type="entry name" value="ATP-dependent Clp protease proteolytic subunit"/>
    <property type="match status" value="1"/>
</dbReference>
<dbReference type="GO" id="GO:0004176">
    <property type="term" value="F:ATP-dependent peptidase activity"/>
    <property type="evidence" value="ECO:0007669"/>
    <property type="project" value="InterPro"/>
</dbReference>
<gene>
    <name evidence="7" type="primary">clpP</name>
    <name evidence="11" type="ORF">FLX08_35175</name>
</gene>
<dbReference type="Pfam" id="PF00574">
    <property type="entry name" value="CLP_protease"/>
    <property type="match status" value="1"/>
</dbReference>
<comment type="subunit">
    <text evidence="7">Fourteen ClpP subunits assemble into 2 heptameric rings which stack back to back to give a disk-like structure with a central cavity, resembling the structure of eukaryotic proteasomes.</text>
</comment>
<dbReference type="CDD" id="cd07017">
    <property type="entry name" value="S14_ClpP_2"/>
    <property type="match status" value="1"/>
</dbReference>
<dbReference type="EMBL" id="VIRM01000065">
    <property type="protein sequence ID" value="TQS13316.1"/>
    <property type="molecule type" value="Genomic_DNA"/>
</dbReference>
<comment type="caution">
    <text evidence="11">The sequence shown here is derived from an EMBL/GenBank/DDBJ whole genome shotgun (WGS) entry which is preliminary data.</text>
</comment>
<keyword evidence="5 7" id="KW-0720">Serine protease</keyword>
<dbReference type="PANTHER" id="PTHR10381:SF70">
    <property type="entry name" value="ATP-DEPENDENT CLP PROTEASE PROTEOLYTIC SUBUNIT"/>
    <property type="match status" value="1"/>
</dbReference>
<comment type="subcellular location">
    <subcellularLocation>
        <location evidence="7">Cytoplasm</location>
    </subcellularLocation>
</comment>
<keyword evidence="4 7" id="KW-0378">Hydrolase</keyword>
<dbReference type="NCBIfam" id="NF001368">
    <property type="entry name" value="PRK00277.1"/>
    <property type="match status" value="1"/>
</dbReference>
<dbReference type="InterPro" id="IPR001907">
    <property type="entry name" value="ClpP"/>
</dbReference>
<dbReference type="InterPro" id="IPR033135">
    <property type="entry name" value="ClpP_His_AS"/>
</dbReference>
<accession>A0A544Y980</accession>
<evidence type="ECO:0000256" key="1">
    <source>
        <dbReference type="ARBA" id="ARBA00007039"/>
    </source>
</evidence>
<dbReference type="InterPro" id="IPR023562">
    <property type="entry name" value="ClpP/TepA"/>
</dbReference>
<sequence>MTCLRRALRSQAKPIDYDASEGDAVTSPPTFFPTGGSGFEARSPEGGPSRLEDQLYQRLLRERIVVLGTQVNDEVANRLAAELLLLAADDSERDIWMYINSPGGSVTAGMAIYDMMEYVPNDVCTVAMGLAASMGQFLLCAGARGKRYALPHARIMMHQPSGGIGGTAADIAIQAEQMLYVKKTLAERIAFHTGQPLEQIERDSDRDRWFTAEEAKDYGFIDHVVRSARQVPSEGAVS</sequence>
<dbReference type="EC" id="3.4.21.92" evidence="7"/>
<dbReference type="GO" id="GO:0009368">
    <property type="term" value="C:endopeptidase Clp complex"/>
    <property type="evidence" value="ECO:0007669"/>
    <property type="project" value="TreeGrafter"/>
</dbReference>
<keyword evidence="2 7" id="KW-0963">Cytoplasm</keyword>
<feature type="active site" description="Nucleophile" evidence="7">
    <location>
        <position position="133"/>
    </location>
</feature>
<dbReference type="Gene3D" id="3.90.226.10">
    <property type="entry name" value="2-enoyl-CoA Hydratase, Chain A, domain 1"/>
    <property type="match status" value="1"/>
</dbReference>
<evidence type="ECO:0000256" key="10">
    <source>
        <dbReference type="SAM" id="MobiDB-lite"/>
    </source>
</evidence>
<evidence type="ECO:0000256" key="2">
    <source>
        <dbReference type="ARBA" id="ARBA00022490"/>
    </source>
</evidence>
<evidence type="ECO:0000256" key="5">
    <source>
        <dbReference type="ARBA" id="ARBA00022825"/>
    </source>
</evidence>
<dbReference type="PRINTS" id="PR00127">
    <property type="entry name" value="CLPPROTEASEP"/>
</dbReference>
<dbReference type="GO" id="GO:0005737">
    <property type="term" value="C:cytoplasm"/>
    <property type="evidence" value="ECO:0007669"/>
    <property type="project" value="UniProtKB-SubCell"/>
</dbReference>
<dbReference type="NCBIfam" id="NF009205">
    <property type="entry name" value="PRK12553.1"/>
    <property type="match status" value="1"/>
</dbReference>
<organism evidence="11 12">
    <name type="scientific">Microbispora hainanensis</name>
    <dbReference type="NCBI Taxonomy" id="568844"/>
    <lineage>
        <taxon>Bacteria</taxon>
        <taxon>Bacillati</taxon>
        <taxon>Actinomycetota</taxon>
        <taxon>Actinomycetes</taxon>
        <taxon>Streptosporangiales</taxon>
        <taxon>Streptosporangiaceae</taxon>
        <taxon>Microbispora</taxon>
    </lineage>
</organism>
<evidence type="ECO:0000256" key="8">
    <source>
        <dbReference type="PROSITE-ProRule" id="PRU10086"/>
    </source>
</evidence>
<dbReference type="PANTHER" id="PTHR10381">
    <property type="entry name" value="ATP-DEPENDENT CLP PROTEASE PROTEOLYTIC SUBUNIT"/>
    <property type="match status" value="1"/>
</dbReference>
<evidence type="ECO:0000313" key="11">
    <source>
        <dbReference type="EMBL" id="TQS13316.1"/>
    </source>
</evidence>
<comment type="similarity">
    <text evidence="1 7 9">Belongs to the peptidase S14 family.</text>
</comment>
<dbReference type="SUPFAM" id="SSF52096">
    <property type="entry name" value="ClpP/crotonase"/>
    <property type="match status" value="1"/>
</dbReference>
<evidence type="ECO:0000256" key="4">
    <source>
        <dbReference type="ARBA" id="ARBA00022801"/>
    </source>
</evidence>
<evidence type="ECO:0000256" key="7">
    <source>
        <dbReference type="HAMAP-Rule" id="MF_00444"/>
    </source>
</evidence>
<comment type="function">
    <text evidence="7">Cleaves peptides in various proteins in a process that requires ATP hydrolysis. Has a chymotrypsin-like activity. Plays a major role in the degradation of misfolded proteins.</text>
</comment>
<dbReference type="PROSITE" id="PS00382">
    <property type="entry name" value="CLP_PROTEASE_HIS"/>
    <property type="match status" value="1"/>
</dbReference>
<dbReference type="InterPro" id="IPR029045">
    <property type="entry name" value="ClpP/crotonase-like_dom_sf"/>
</dbReference>
<comment type="catalytic activity">
    <reaction evidence="6 7 8">
        <text>Hydrolysis of proteins to small peptides in the presence of ATP and magnesium. alpha-casein is the usual test substrate. In the absence of ATP, only oligopeptides shorter than five residues are hydrolyzed (such as succinyl-Leu-Tyr-|-NHMec, and Leu-Tyr-Leu-|-Tyr-Trp, in which cleavage of the -Tyr-|-Leu- and -Tyr-|-Trp bonds also occurs).</text>
        <dbReference type="EC" id="3.4.21.92"/>
    </reaction>
</comment>
<evidence type="ECO:0000256" key="3">
    <source>
        <dbReference type="ARBA" id="ARBA00022670"/>
    </source>
</evidence>
<dbReference type="AlphaFoldDB" id="A0A544Y980"/>
<dbReference type="Proteomes" id="UP000316541">
    <property type="component" value="Unassembled WGS sequence"/>
</dbReference>
<dbReference type="HAMAP" id="MF_00444">
    <property type="entry name" value="ClpP"/>
    <property type="match status" value="1"/>
</dbReference>
<keyword evidence="3 7" id="KW-0645">Protease</keyword>
<feature type="active site" evidence="7 8">
    <location>
        <position position="158"/>
    </location>
</feature>
<reference evidence="11 12" key="1">
    <citation type="submission" date="2019-07" db="EMBL/GenBank/DDBJ databases">
        <title>Microbispora hainanensis DSM 45428.</title>
        <authorList>
            <person name="Thawai C."/>
        </authorList>
    </citation>
    <scope>NUCLEOTIDE SEQUENCE [LARGE SCALE GENOMIC DNA]</scope>
    <source>
        <strain evidence="11 12">DSM 45428</strain>
    </source>
</reference>